<keyword evidence="3" id="KW-0446">Lipid-binding</keyword>
<evidence type="ECO:0000256" key="4">
    <source>
        <dbReference type="ARBA" id="ARBA00023136"/>
    </source>
</evidence>
<protein>
    <recommendedName>
        <fullName evidence="7">GPP34 family phosphoprotein</fullName>
    </recommendedName>
</protein>
<keyword evidence="6" id="KW-1185">Reference proteome</keyword>
<reference evidence="6" key="1">
    <citation type="journal article" date="2019" name="Int. J. Syst. Evol. Microbiol.">
        <title>The Global Catalogue of Microorganisms (GCM) 10K type strain sequencing project: providing services to taxonomists for standard genome sequencing and annotation.</title>
        <authorList>
            <consortium name="The Broad Institute Genomics Platform"/>
            <consortium name="The Broad Institute Genome Sequencing Center for Infectious Disease"/>
            <person name="Wu L."/>
            <person name="Ma J."/>
        </authorList>
    </citation>
    <scope>NUCLEOTIDE SEQUENCE [LARGE SCALE GENOMIC DNA]</scope>
    <source>
        <strain evidence="6">JCM 17938</strain>
    </source>
</reference>
<evidence type="ECO:0000256" key="3">
    <source>
        <dbReference type="ARBA" id="ARBA00023121"/>
    </source>
</evidence>
<comment type="subcellular location">
    <subcellularLocation>
        <location evidence="1">Golgi apparatus membrane</location>
        <topology evidence="1">Peripheral membrane protein</topology>
        <orientation evidence="1">Cytoplasmic side</orientation>
    </subcellularLocation>
</comment>
<dbReference type="EMBL" id="BAABHJ010000020">
    <property type="protein sequence ID" value="GAA4612683.1"/>
    <property type="molecule type" value="Genomic_DNA"/>
</dbReference>
<sequence length="226" mass="24344">MDDVRLTLADELLLLALREEDGSALIGSAELDCGVAGALLAELALAERVQLVDGRVVAADQSPLGDPDLDGLLASITADGKPRKAEQWVSRTRRDEIRKRRLGRLAAIGILEEREHKFLFFKHTSYPERDPGPEQELRARLRAVLDGAPADERSGALLAIVHACRLDRKAFPDVDGKVLRGRVREITEEQWAGRAVAKVIASIHAAVMAATSAAVIASNAATMSSG</sequence>
<dbReference type="Gene3D" id="1.10.3630.10">
    <property type="entry name" value="yeast vps74-n-term truncation variant domain like"/>
    <property type="match status" value="1"/>
</dbReference>
<keyword evidence="4" id="KW-0472">Membrane</keyword>
<evidence type="ECO:0000313" key="5">
    <source>
        <dbReference type="EMBL" id="GAA4612683.1"/>
    </source>
</evidence>
<organism evidence="5 6">
    <name type="scientific">Actinoallomurus liliacearum</name>
    <dbReference type="NCBI Taxonomy" id="1080073"/>
    <lineage>
        <taxon>Bacteria</taxon>
        <taxon>Bacillati</taxon>
        <taxon>Actinomycetota</taxon>
        <taxon>Actinomycetes</taxon>
        <taxon>Streptosporangiales</taxon>
        <taxon>Thermomonosporaceae</taxon>
        <taxon>Actinoallomurus</taxon>
    </lineage>
</organism>
<name>A0ABP8TSD6_9ACTN</name>
<gene>
    <name evidence="5" type="ORF">GCM10023195_54590</name>
</gene>
<evidence type="ECO:0000256" key="2">
    <source>
        <dbReference type="ARBA" id="ARBA00023034"/>
    </source>
</evidence>
<comment type="caution">
    <text evidence="5">The sequence shown here is derived from an EMBL/GenBank/DDBJ whole genome shotgun (WGS) entry which is preliminary data.</text>
</comment>
<dbReference type="Proteomes" id="UP001500212">
    <property type="component" value="Unassembled WGS sequence"/>
</dbReference>
<dbReference type="PANTHER" id="PTHR12704">
    <property type="entry name" value="TRANS-GOLGI PROTEIN GMX33"/>
    <property type="match status" value="1"/>
</dbReference>
<dbReference type="Pfam" id="PF05719">
    <property type="entry name" value="GPP34"/>
    <property type="match status" value="1"/>
</dbReference>
<evidence type="ECO:0008006" key="7">
    <source>
        <dbReference type="Google" id="ProtNLM"/>
    </source>
</evidence>
<dbReference type="InterPro" id="IPR008628">
    <property type="entry name" value="GPP34-like"/>
</dbReference>
<dbReference type="InterPro" id="IPR038261">
    <property type="entry name" value="GPP34-like_sf"/>
</dbReference>
<evidence type="ECO:0000313" key="6">
    <source>
        <dbReference type="Proteomes" id="UP001500212"/>
    </source>
</evidence>
<accession>A0ABP8TSD6</accession>
<proteinExistence type="predicted"/>
<evidence type="ECO:0000256" key="1">
    <source>
        <dbReference type="ARBA" id="ARBA00004255"/>
    </source>
</evidence>
<keyword evidence="2" id="KW-0333">Golgi apparatus</keyword>
<dbReference type="PANTHER" id="PTHR12704:SF2">
    <property type="entry name" value="GOLGI PHOSPHOPROTEIN 3 HOMOLOG SAURON"/>
    <property type="match status" value="1"/>
</dbReference>